<dbReference type="Pfam" id="PF03221">
    <property type="entry name" value="HTH_Tnp_Tc5"/>
    <property type="match status" value="1"/>
</dbReference>
<dbReference type="OrthoDB" id="6910501at2759"/>
<keyword evidence="3 4" id="KW-0539">Nucleus</keyword>
<dbReference type="Pfam" id="PF05225">
    <property type="entry name" value="HTH_psq"/>
    <property type="match status" value="1"/>
</dbReference>
<feature type="domain" description="HTH psq-type" evidence="6">
    <location>
        <begin position="1"/>
        <end position="39"/>
    </location>
</feature>
<dbReference type="PANTHER" id="PTHR19303:SF74">
    <property type="entry name" value="POGO TRANSPOSABLE ELEMENT WITH KRAB DOMAIN"/>
    <property type="match status" value="1"/>
</dbReference>
<evidence type="ECO:0000259" key="6">
    <source>
        <dbReference type="PROSITE" id="PS50960"/>
    </source>
</evidence>
<accession>A0A821QTV7</accession>
<feature type="region of interest" description="Disordered" evidence="5">
    <location>
        <begin position="476"/>
        <end position="497"/>
    </location>
</feature>
<evidence type="ECO:0000256" key="3">
    <source>
        <dbReference type="ARBA" id="ARBA00023242"/>
    </source>
</evidence>
<dbReference type="Gene3D" id="3.30.420.10">
    <property type="entry name" value="Ribonuclease H-like superfamily/Ribonuclease H"/>
    <property type="match status" value="1"/>
</dbReference>
<dbReference type="InterPro" id="IPR050863">
    <property type="entry name" value="CenT-Element_Derived"/>
</dbReference>
<name>A0A821QTV7_9NEOP</name>
<keyword evidence="9" id="KW-1185">Reference proteome</keyword>
<comment type="caution">
    <text evidence="8">The sequence shown here is derived from an EMBL/GenBank/DDBJ whole genome shotgun (WGS) entry which is preliminary data.</text>
</comment>
<evidence type="ECO:0008006" key="10">
    <source>
        <dbReference type="Google" id="ProtNLM"/>
    </source>
</evidence>
<keyword evidence="2 4" id="KW-0238">DNA-binding</keyword>
<dbReference type="GO" id="GO:0005634">
    <property type="term" value="C:nucleus"/>
    <property type="evidence" value="ECO:0007669"/>
    <property type="project" value="UniProtKB-SubCell"/>
</dbReference>
<gene>
    <name evidence="8" type="ORF">PMACD_LOCUS5266</name>
</gene>
<dbReference type="InterPro" id="IPR009057">
    <property type="entry name" value="Homeodomain-like_sf"/>
</dbReference>
<dbReference type="PROSITE" id="PS50960">
    <property type="entry name" value="HTH_PSQ"/>
    <property type="match status" value="1"/>
</dbReference>
<evidence type="ECO:0000256" key="2">
    <source>
        <dbReference type="ARBA" id="ARBA00023125"/>
    </source>
</evidence>
<dbReference type="GO" id="GO:0003677">
    <property type="term" value="F:DNA binding"/>
    <property type="evidence" value="ECO:0007669"/>
    <property type="project" value="UniProtKB-UniRule"/>
</dbReference>
<evidence type="ECO:0000256" key="4">
    <source>
        <dbReference type="PROSITE-ProRule" id="PRU00320"/>
    </source>
</evidence>
<comment type="subcellular location">
    <subcellularLocation>
        <location evidence="1 4">Nucleus</location>
    </subcellularLocation>
</comment>
<evidence type="ECO:0000313" key="9">
    <source>
        <dbReference type="Proteomes" id="UP000663880"/>
    </source>
</evidence>
<feature type="DNA-binding region" description="H-T-H motif" evidence="4">
    <location>
        <begin position="15"/>
        <end position="35"/>
    </location>
</feature>
<dbReference type="InterPro" id="IPR006600">
    <property type="entry name" value="HTH_CenpB_DNA-bd_dom"/>
</dbReference>
<dbReference type="InterPro" id="IPR007889">
    <property type="entry name" value="HTH_Psq"/>
</dbReference>
<evidence type="ECO:0000256" key="5">
    <source>
        <dbReference type="SAM" id="MobiDB-lite"/>
    </source>
</evidence>
<dbReference type="InterPro" id="IPR036397">
    <property type="entry name" value="RNaseH_sf"/>
</dbReference>
<reference evidence="8" key="1">
    <citation type="submission" date="2021-02" db="EMBL/GenBank/DDBJ databases">
        <authorList>
            <person name="Steward A R."/>
        </authorList>
    </citation>
    <scope>NUCLEOTIDE SEQUENCE</scope>
</reference>
<dbReference type="InterPro" id="IPR004875">
    <property type="entry name" value="DDE_SF_endonuclease_dom"/>
</dbReference>
<dbReference type="PROSITE" id="PS51253">
    <property type="entry name" value="HTH_CENPB"/>
    <property type="match status" value="1"/>
</dbReference>
<protein>
    <recommendedName>
        <fullName evidence="10">Transposase</fullName>
    </recommendedName>
</protein>
<dbReference type="Proteomes" id="UP000663880">
    <property type="component" value="Unassembled WGS sequence"/>
</dbReference>
<dbReference type="SUPFAM" id="SSF46689">
    <property type="entry name" value="Homeodomain-like"/>
    <property type="match status" value="1"/>
</dbReference>
<dbReference type="PANTHER" id="PTHR19303">
    <property type="entry name" value="TRANSPOSON"/>
    <property type="match status" value="1"/>
</dbReference>
<dbReference type="Gene3D" id="1.10.10.60">
    <property type="entry name" value="Homeodomain-like"/>
    <property type="match status" value="1"/>
</dbReference>
<evidence type="ECO:0000256" key="1">
    <source>
        <dbReference type="ARBA" id="ARBA00004123"/>
    </source>
</evidence>
<evidence type="ECO:0000313" key="8">
    <source>
        <dbReference type="EMBL" id="CAF4830706.1"/>
    </source>
</evidence>
<dbReference type="SMART" id="SM00674">
    <property type="entry name" value="CENPB"/>
    <property type="match status" value="1"/>
</dbReference>
<dbReference type="Pfam" id="PF03184">
    <property type="entry name" value="DDE_1"/>
    <property type="match status" value="1"/>
</dbReference>
<dbReference type="AlphaFoldDB" id="A0A821QTV7"/>
<feature type="domain" description="HTH CENPB-type" evidence="7">
    <location>
        <begin position="41"/>
        <end position="116"/>
    </location>
</feature>
<proteinExistence type="predicted"/>
<evidence type="ECO:0000259" key="7">
    <source>
        <dbReference type="PROSITE" id="PS51253"/>
    </source>
</evidence>
<dbReference type="EMBL" id="CAJOBZ010000010">
    <property type="protein sequence ID" value="CAF4830706.1"/>
    <property type="molecule type" value="Genomic_DNA"/>
</dbReference>
<feature type="compositionally biased region" description="Polar residues" evidence="5">
    <location>
        <begin position="476"/>
        <end position="486"/>
    </location>
</feature>
<organism evidence="8 9">
    <name type="scientific">Pieris macdunnoughi</name>
    <dbReference type="NCBI Taxonomy" id="345717"/>
    <lineage>
        <taxon>Eukaryota</taxon>
        <taxon>Metazoa</taxon>
        <taxon>Ecdysozoa</taxon>
        <taxon>Arthropoda</taxon>
        <taxon>Hexapoda</taxon>
        <taxon>Insecta</taxon>
        <taxon>Pterygota</taxon>
        <taxon>Neoptera</taxon>
        <taxon>Endopterygota</taxon>
        <taxon>Lepidoptera</taxon>
        <taxon>Glossata</taxon>
        <taxon>Ditrysia</taxon>
        <taxon>Papilionoidea</taxon>
        <taxon>Pieridae</taxon>
        <taxon>Pierinae</taxon>
        <taxon>Pieris</taxon>
    </lineage>
</organism>
<sequence>MQAAIAAVREGRFKVREAGRHFGVPHSTLIDKVKGRVPEVRKMGRDTYFTEYEEKLLVKYIIASAKKGIPVKRNTLLETVKKILDDDKRVTPFKNNRPGKKWVTLFFKRHPEITEKKAEGISTAKANVCENDIKRWHRSLEEYLVEEHSLDILEDPKRIFNADESGFQTCPESGKVIGPVGMKNFYEIKSGREKEQVTVMVAINAAGQVVTPMIVYPLVRISKEIAINVPENWGIGKSPKGWMTGPLYYEYIANIFDPWVKANNIKKPILLLIDGHSSHLTLEVSQYCAENQILAYALFPNSTHISQPADVSVFKCLKSGWKNTVCEFKDRTGNRQITRAGFAPLLAKVFKDKVTPDVVANGFRKCGIYPFDVTAIDLTRCMDNDTRRTAPASVPPREIGVETLLLFESFMRQGRVEQFRRSNEQWEGEETAKELFYVWKKFRQHCLSETSPSSAETPRLQSITSLPQKTLPEEMNISTRSSTPVSKTPGVPEETKTSTICSTPVLMAPDLPEEGETSTRCSSSTISIVQYFPEMEETPTRSYTSLSKAPHLLKKSETPIRSCNRERLPFATTSRKWQDYWLAKENEKEEHNRKIEIRKRVREESKVKKSKQTKITKKAIKTSQVTNKIKKRVRVIRSDTSDTSELISDEELEHRIELLRDTETETEKEDEEEATKSFEVGNFVIFVYEGAFFVGRIDSICQEGALINSMHQSLKNWKWPEKEDLILYQIDDIKEKIKNPIILHQNRGLYHVPEFEKYREYI</sequence>